<organism evidence="1 2">
    <name type="scientific">Thalassospira marina</name>
    <dbReference type="NCBI Taxonomy" id="2048283"/>
    <lineage>
        <taxon>Bacteria</taxon>
        <taxon>Pseudomonadati</taxon>
        <taxon>Pseudomonadota</taxon>
        <taxon>Alphaproteobacteria</taxon>
        <taxon>Rhodospirillales</taxon>
        <taxon>Thalassospiraceae</taxon>
        <taxon>Thalassospira</taxon>
    </lineage>
</organism>
<keyword evidence="2" id="KW-1185">Reference proteome</keyword>
<dbReference type="Proteomes" id="UP000233458">
    <property type="component" value="Chromosome"/>
</dbReference>
<protein>
    <submittedName>
        <fullName evidence="1">Uncharacterized protein</fullName>
    </submittedName>
</protein>
<name>A0ABM6QDM9_9PROT</name>
<evidence type="ECO:0000313" key="1">
    <source>
        <dbReference type="EMBL" id="AUG54310.1"/>
    </source>
</evidence>
<evidence type="ECO:0000313" key="2">
    <source>
        <dbReference type="Proteomes" id="UP000233458"/>
    </source>
</evidence>
<accession>A0ABM6QDM9</accession>
<dbReference type="EMBL" id="CP024199">
    <property type="protein sequence ID" value="AUG54310.1"/>
    <property type="molecule type" value="Genomic_DNA"/>
</dbReference>
<dbReference type="RefSeq" id="WP_101285664.1">
    <property type="nucleotide sequence ID" value="NZ_CP024199.1"/>
</dbReference>
<sequence length="508" mass="57207">MEEDEVRFVPYAEGTAVIRHSQTDEVFHVEGEDLVWEKIGGEEREMGMEYLYEADIDHPELGILVWFVSEYPVGSENYKECNVNGHTIEENLDFGMRFEVEHEQDYIDAAAMELVEWFSARYEDPANSLPYITKEGGYQWIYGGPYDATEVLSDSFLDADPKVIEKAVAIIEKDGLFDWSLKPEFEDEYFSQDDDVLFEEDIEENEDLVEDDTSDVEGERYWLNQDAGIQFSFSGDGRVVVNEAFVSEEISSDKEKIKLACFDVATDLVACFSGSNAFPSLERISKRYANLLSEKSLDINNLYVLGVRLQNIRASTLRSISSGDLPSFSSDQEETLNSVLEIHGVLISSLEKGRELLSRAREYAFDAGNVERYKSISDGFSTAFYGVEDLFEKSAIEEIIEVNEQVGSGPIPAMSNDVSRSMITNILKLFSNSIFGGGKFVAASILGGAVASSSLGLDVSQLLTQKIDYILLFVRDNLPLIKSFLPFVAGDQVWLINMIKKVEEKFRY</sequence>
<reference evidence="1 2" key="1">
    <citation type="submission" date="2017-10" db="EMBL/GenBank/DDBJ databases">
        <title>Biodiversity and function of Thalassospira species in the particle-attached aromatic-hydrocarbon-degrading consortia from the surface seawater of the China South Sea.</title>
        <authorList>
            <person name="Dong C."/>
            <person name="Liu R."/>
            <person name="Shao Z."/>
        </authorList>
    </citation>
    <scope>NUCLEOTIDE SEQUENCE [LARGE SCALE GENOMIC DNA]</scope>
    <source>
        <strain evidence="1 2">CSC3H3</strain>
    </source>
</reference>
<proteinExistence type="predicted"/>
<gene>
    <name evidence="1" type="ORF">CSC3H3_17485</name>
</gene>